<protein>
    <submittedName>
        <fullName evidence="5">ELAV/HuD family splicing factor</fullName>
    </submittedName>
</protein>
<dbReference type="InterPro" id="IPR035979">
    <property type="entry name" value="RBD_domain_sf"/>
</dbReference>
<dbReference type="SUPFAM" id="SSF54928">
    <property type="entry name" value="RNA-binding domain, RBD"/>
    <property type="match status" value="3"/>
</dbReference>
<feature type="domain" description="RRM" evidence="4">
    <location>
        <begin position="39"/>
        <end position="162"/>
    </location>
</feature>
<dbReference type="EMBL" id="KI659860">
    <property type="protein sequence ID" value="ETN78550.1"/>
    <property type="molecule type" value="Genomic_DNA"/>
</dbReference>
<dbReference type="STRING" id="51031.W2T958"/>
<name>W2T958_NECAM</name>
<dbReference type="AlphaFoldDB" id="W2T958"/>
<feature type="domain" description="RRM" evidence="4">
    <location>
        <begin position="398"/>
        <end position="476"/>
    </location>
</feature>
<evidence type="ECO:0000313" key="5">
    <source>
        <dbReference type="EMBL" id="ETN78550.1"/>
    </source>
</evidence>
<evidence type="ECO:0000256" key="1">
    <source>
        <dbReference type="ARBA" id="ARBA00022737"/>
    </source>
</evidence>
<dbReference type="GO" id="GO:0008266">
    <property type="term" value="F:poly(U) RNA binding"/>
    <property type="evidence" value="ECO:0007669"/>
    <property type="project" value="UniProtKB-ARBA"/>
</dbReference>
<proteinExistence type="predicted"/>
<dbReference type="InterPro" id="IPR006548">
    <property type="entry name" value="ELAD_HU_SF"/>
</dbReference>
<dbReference type="Pfam" id="PF00076">
    <property type="entry name" value="RRM_1"/>
    <property type="match status" value="4"/>
</dbReference>
<feature type="domain" description="RRM" evidence="4">
    <location>
        <begin position="170"/>
        <end position="250"/>
    </location>
</feature>
<sequence length="478" mass="51262">MDAKVLSHSLATNSTPSKSYVPSQRYCTAPNVEIGESKTNLIINYLPQGMTQEEVRSLFSSVGEIESCKLVRDKMTGGLHLLTFPSLFYSLLCQWSILYMKEDSVTMEISKLSTFTVFLVAGQSLGYGFVNYCREDDALKAVSSFNGLRLQNKTIKVSYARPSNENIKGSNLYVSGIPKSMTLNELEAIFRPFGQIITSRILSDNITGLSKGVGFVRFDKKEEAELAIQTLNGTVPTGCVDQITVKFANNPATNTAKSVLQELEAAQQVAASNLMPLTLLGAAAPLRSAIGPIHHAPLAAKYRYSPLATTIPGTTAPAVTAQATADYLTTMLQMSQMNALAGLMEMADGFLLLEQKSICRVSEHQTFCFEGMAAAAAPAATPLAALAPSAATTEPAGFCLFAYNLSPDTEDSLLWQLFGPFGAVLSVKVIRDFATTKCKGYAFVTMMNYADACNAMAALNGTQIAGRSLQVGLAGVSQ</sequence>
<dbReference type="CDD" id="cd12377">
    <property type="entry name" value="RRM3_Hu"/>
    <property type="match status" value="1"/>
</dbReference>
<dbReference type="GO" id="GO:0050686">
    <property type="term" value="P:negative regulation of mRNA processing"/>
    <property type="evidence" value="ECO:0007669"/>
    <property type="project" value="UniProtKB-ARBA"/>
</dbReference>
<accession>W2T958</accession>
<keyword evidence="6" id="KW-1185">Reference proteome</keyword>
<dbReference type="InterPro" id="IPR000504">
    <property type="entry name" value="RRM_dom"/>
</dbReference>
<keyword evidence="2 3" id="KW-0694">RNA-binding</keyword>
<dbReference type="Proteomes" id="UP000053676">
    <property type="component" value="Unassembled WGS sequence"/>
</dbReference>
<dbReference type="GO" id="GO:0005634">
    <property type="term" value="C:nucleus"/>
    <property type="evidence" value="ECO:0007669"/>
    <property type="project" value="UniProtKB-ARBA"/>
</dbReference>
<dbReference type="KEGG" id="nai:NECAME_10284"/>
<dbReference type="OrthoDB" id="5916671at2759"/>
<dbReference type="FunFam" id="3.30.70.330:FF:000205">
    <property type="entry name" value="Sex lethal, isoform B"/>
    <property type="match status" value="1"/>
</dbReference>
<reference evidence="6" key="1">
    <citation type="journal article" date="2014" name="Nat. Genet.">
        <title>Genome of the human hookworm Necator americanus.</title>
        <authorList>
            <person name="Tang Y.T."/>
            <person name="Gao X."/>
            <person name="Rosa B.A."/>
            <person name="Abubucker S."/>
            <person name="Hallsworth-Pepin K."/>
            <person name="Martin J."/>
            <person name="Tyagi R."/>
            <person name="Heizer E."/>
            <person name="Zhang X."/>
            <person name="Bhonagiri-Palsikar V."/>
            <person name="Minx P."/>
            <person name="Warren W.C."/>
            <person name="Wang Q."/>
            <person name="Zhan B."/>
            <person name="Hotez P.J."/>
            <person name="Sternberg P.W."/>
            <person name="Dougall A."/>
            <person name="Gaze S.T."/>
            <person name="Mulvenna J."/>
            <person name="Sotillo J."/>
            <person name="Ranganathan S."/>
            <person name="Rabelo E.M."/>
            <person name="Wilson R.K."/>
            <person name="Felgner P.L."/>
            <person name="Bethony J."/>
            <person name="Hawdon J.M."/>
            <person name="Gasser R.B."/>
            <person name="Loukas A."/>
            <person name="Mitreva M."/>
        </authorList>
    </citation>
    <scope>NUCLEOTIDE SEQUENCE [LARGE SCALE GENOMIC DNA]</scope>
</reference>
<evidence type="ECO:0000313" key="6">
    <source>
        <dbReference type="Proteomes" id="UP000053676"/>
    </source>
</evidence>
<dbReference type="InterPro" id="IPR034775">
    <property type="entry name" value="Elav_RRM1"/>
</dbReference>
<dbReference type="PROSITE" id="PS50102">
    <property type="entry name" value="RRM"/>
    <property type="match status" value="3"/>
</dbReference>
<dbReference type="SMART" id="SM00360">
    <property type="entry name" value="RRM"/>
    <property type="match status" value="3"/>
</dbReference>
<gene>
    <name evidence="5" type="ORF">NECAME_10284</name>
</gene>
<dbReference type="CDD" id="cd12652">
    <property type="entry name" value="RRM2_Hu"/>
    <property type="match status" value="1"/>
</dbReference>
<keyword evidence="1" id="KW-0677">Repeat</keyword>
<evidence type="ECO:0000256" key="3">
    <source>
        <dbReference type="PROSITE-ProRule" id="PRU00176"/>
    </source>
</evidence>
<organism evidence="5 6">
    <name type="scientific">Necator americanus</name>
    <name type="common">Human hookworm</name>
    <dbReference type="NCBI Taxonomy" id="51031"/>
    <lineage>
        <taxon>Eukaryota</taxon>
        <taxon>Metazoa</taxon>
        <taxon>Ecdysozoa</taxon>
        <taxon>Nematoda</taxon>
        <taxon>Chromadorea</taxon>
        <taxon>Rhabditida</taxon>
        <taxon>Rhabditina</taxon>
        <taxon>Rhabditomorpha</taxon>
        <taxon>Strongyloidea</taxon>
        <taxon>Ancylostomatidae</taxon>
        <taxon>Bunostominae</taxon>
        <taxon>Necator</taxon>
    </lineage>
</organism>
<dbReference type="CDD" id="cd12650">
    <property type="entry name" value="RRM1_Hu"/>
    <property type="match status" value="1"/>
</dbReference>
<dbReference type="Gene3D" id="3.30.70.330">
    <property type="match status" value="3"/>
</dbReference>
<dbReference type="OMA" id="YNQRRED"/>
<dbReference type="PANTHER" id="PTHR10352">
    <property type="entry name" value="EUKARYOTIC TRANSLATION INITIATION FACTOR 3 SUBUNIT G"/>
    <property type="match status" value="1"/>
</dbReference>
<dbReference type="NCBIfam" id="TIGR01661">
    <property type="entry name" value="ELAV_HUD_SF"/>
    <property type="match status" value="1"/>
</dbReference>
<evidence type="ECO:0000259" key="4">
    <source>
        <dbReference type="PROSITE" id="PS50102"/>
    </source>
</evidence>
<dbReference type="InterPro" id="IPR012677">
    <property type="entry name" value="Nucleotide-bd_a/b_plait_sf"/>
</dbReference>
<evidence type="ECO:0000256" key="2">
    <source>
        <dbReference type="ARBA" id="ARBA00022884"/>
    </source>
</evidence>